<dbReference type="PANTHER" id="PTHR15818">
    <property type="entry name" value="G PATCH AND KOW-CONTAINING"/>
    <property type="match status" value="1"/>
</dbReference>
<dbReference type="SMART" id="SM00739">
    <property type="entry name" value="KOW"/>
    <property type="match status" value="2"/>
</dbReference>
<feature type="compositionally biased region" description="Basic and acidic residues" evidence="1">
    <location>
        <begin position="22"/>
        <end position="35"/>
    </location>
</feature>
<dbReference type="Pfam" id="PF25088">
    <property type="entry name" value="GPKOW_C"/>
    <property type="match status" value="1"/>
</dbReference>
<dbReference type="EMBL" id="MU069763">
    <property type="protein sequence ID" value="KAF5834325.1"/>
    <property type="molecule type" value="Genomic_DNA"/>
</dbReference>
<evidence type="ECO:0000313" key="3">
    <source>
        <dbReference type="EMBL" id="KAF5834325.1"/>
    </source>
</evidence>
<comment type="caution">
    <text evidence="3">The sequence shown here is derived from an EMBL/GenBank/DDBJ whole genome shotgun (WGS) entry which is preliminary data.</text>
</comment>
<feature type="compositionally biased region" description="Basic and acidic residues" evidence="1">
    <location>
        <begin position="102"/>
        <end position="112"/>
    </location>
</feature>
<evidence type="ECO:0000313" key="4">
    <source>
        <dbReference type="Proteomes" id="UP000815325"/>
    </source>
</evidence>
<feature type="region of interest" description="Disordered" evidence="1">
    <location>
        <begin position="82"/>
        <end position="112"/>
    </location>
</feature>
<feature type="region of interest" description="Disordered" evidence="1">
    <location>
        <begin position="1"/>
        <end position="35"/>
    </location>
</feature>
<name>A0ABQ7GI85_DUNSA</name>
<sequence>MSSSDPPPAKLSFGFSKQQTQRRLDAGKGKKEESRQEITAIEGGVLKTASGQPVNAAAEGKQYIVPKLENTFQAGVGNREKAKKFTPTFKPPDSSKQVIGDSNERFEAAKEDTRPKITAYGLEKRVRPDAAAMVGEGGHRQKGAQNAGDGEHGEAEQYVPPANLEEAALERDVQGLPDETPVEAQPIEYLRRPERLGLGAAAVPVQDAGKKKVVKMGDKPEVSRGDLVLPPDAEGRQRHIRTLDEKLVHRSEVALGPRPGKVMQIVGGRHIGLACRVVELLPQKEHRSKKSQKESEDDAGPAPPKRSWLAPYINVRIVDKKVRGGRLYLKKGTVVDVHPGGLCDVAMDEGHDVLQLGQAALETVVPKEVGAAVLVVEGALRGSKARVQAKTAEVCAVQLESDFSIQRLLLDEVAMFVGPMDDD</sequence>
<feature type="region of interest" description="Disordered" evidence="1">
    <location>
        <begin position="134"/>
        <end position="155"/>
    </location>
</feature>
<dbReference type="PANTHER" id="PTHR15818:SF2">
    <property type="entry name" value="G-PATCH DOMAIN AND KOW MOTIFS-CONTAINING PROTEIN"/>
    <property type="match status" value="1"/>
</dbReference>
<feature type="domain" description="KOW" evidence="2">
    <location>
        <begin position="256"/>
        <end position="283"/>
    </location>
</feature>
<accession>A0ABQ7GI85</accession>
<dbReference type="InterPro" id="IPR045166">
    <property type="entry name" value="Spp2-like"/>
</dbReference>
<evidence type="ECO:0000259" key="2">
    <source>
        <dbReference type="SMART" id="SM00739"/>
    </source>
</evidence>
<dbReference type="Gene3D" id="2.30.30.140">
    <property type="match status" value="1"/>
</dbReference>
<dbReference type="InterPro" id="IPR005824">
    <property type="entry name" value="KOW"/>
</dbReference>
<feature type="region of interest" description="Disordered" evidence="1">
    <location>
        <begin position="284"/>
        <end position="305"/>
    </location>
</feature>
<organism evidence="3 4">
    <name type="scientific">Dunaliella salina</name>
    <name type="common">Green alga</name>
    <name type="synonym">Protococcus salinus</name>
    <dbReference type="NCBI Taxonomy" id="3046"/>
    <lineage>
        <taxon>Eukaryota</taxon>
        <taxon>Viridiplantae</taxon>
        <taxon>Chlorophyta</taxon>
        <taxon>core chlorophytes</taxon>
        <taxon>Chlorophyceae</taxon>
        <taxon>CS clade</taxon>
        <taxon>Chlamydomonadales</taxon>
        <taxon>Dunaliellaceae</taxon>
        <taxon>Dunaliella</taxon>
    </lineage>
</organism>
<evidence type="ECO:0000256" key="1">
    <source>
        <dbReference type="SAM" id="MobiDB-lite"/>
    </source>
</evidence>
<protein>
    <recommendedName>
        <fullName evidence="2">KOW domain-containing protein</fullName>
    </recommendedName>
</protein>
<keyword evidence="4" id="KW-1185">Reference proteome</keyword>
<gene>
    <name evidence="3" type="ORF">DUNSADRAFT_9026</name>
</gene>
<dbReference type="Proteomes" id="UP000815325">
    <property type="component" value="Unassembled WGS sequence"/>
</dbReference>
<feature type="domain" description="KOW" evidence="2">
    <location>
        <begin position="366"/>
        <end position="393"/>
    </location>
</feature>
<proteinExistence type="predicted"/>
<reference evidence="3" key="1">
    <citation type="submission" date="2017-08" db="EMBL/GenBank/DDBJ databases">
        <authorList>
            <person name="Polle J.E."/>
            <person name="Barry K."/>
            <person name="Cushman J."/>
            <person name="Schmutz J."/>
            <person name="Tran D."/>
            <person name="Hathwaick L.T."/>
            <person name="Yim W.C."/>
            <person name="Jenkins J."/>
            <person name="Mckie-Krisberg Z.M."/>
            <person name="Prochnik S."/>
            <person name="Lindquist E."/>
            <person name="Dockter R.B."/>
            <person name="Adam C."/>
            <person name="Molina H."/>
            <person name="Bunkerborg J."/>
            <person name="Jin E."/>
            <person name="Buchheim M."/>
            <person name="Magnuson J."/>
        </authorList>
    </citation>
    <scope>NUCLEOTIDE SEQUENCE</scope>
    <source>
        <strain evidence="3">CCAP 19/18</strain>
    </source>
</reference>